<dbReference type="Proteomes" id="UP000824334">
    <property type="component" value="Chromosome"/>
</dbReference>
<organism evidence="4 5">
    <name type="scientific">Brevundimonas nasdae</name>
    <dbReference type="NCBI Taxonomy" id="172043"/>
    <lineage>
        <taxon>Bacteria</taxon>
        <taxon>Pseudomonadati</taxon>
        <taxon>Pseudomonadota</taxon>
        <taxon>Alphaproteobacteria</taxon>
        <taxon>Caulobacterales</taxon>
        <taxon>Caulobacteraceae</taxon>
        <taxon>Brevundimonas</taxon>
    </lineage>
</organism>
<dbReference type="InterPro" id="IPR057326">
    <property type="entry name" value="KR_dom"/>
</dbReference>
<dbReference type="EMBL" id="CP080034">
    <property type="protein sequence ID" value="QYC10141.1"/>
    <property type="molecule type" value="Genomic_DNA"/>
</dbReference>
<dbReference type="NCBIfam" id="NF005559">
    <property type="entry name" value="PRK07231.1"/>
    <property type="match status" value="1"/>
</dbReference>
<name>A0ABX8TG00_9CAUL</name>
<dbReference type="InterPro" id="IPR002347">
    <property type="entry name" value="SDR_fam"/>
</dbReference>
<dbReference type="PROSITE" id="PS00061">
    <property type="entry name" value="ADH_SHORT"/>
    <property type="match status" value="1"/>
</dbReference>
<evidence type="ECO:0000256" key="1">
    <source>
        <dbReference type="ARBA" id="ARBA00006484"/>
    </source>
</evidence>
<reference evidence="4 5" key="1">
    <citation type="submission" date="2021-07" db="EMBL/GenBank/DDBJ databases">
        <title>Isolation and characterization of bacteria from a gold mining with a capacity of golden bioaccumulation.</title>
        <authorList>
            <person name="Yang X.J."/>
        </authorList>
    </citation>
    <scope>NUCLEOTIDE SEQUENCE [LARGE SCALE GENOMIC DNA]</scope>
    <source>
        <strain evidence="4 5">Au29</strain>
    </source>
</reference>
<dbReference type="PANTHER" id="PTHR43639:SF1">
    <property type="entry name" value="SHORT-CHAIN DEHYDROGENASE_REDUCTASE FAMILY PROTEIN"/>
    <property type="match status" value="1"/>
</dbReference>
<gene>
    <name evidence="4" type="ORF">KWG56_16510</name>
</gene>
<evidence type="ECO:0000259" key="3">
    <source>
        <dbReference type="SMART" id="SM00822"/>
    </source>
</evidence>
<dbReference type="EC" id="1.1.1.47" evidence="4"/>
<keyword evidence="5" id="KW-1185">Reference proteome</keyword>
<dbReference type="CDD" id="cd05233">
    <property type="entry name" value="SDR_c"/>
    <property type="match status" value="1"/>
</dbReference>
<evidence type="ECO:0000313" key="5">
    <source>
        <dbReference type="Proteomes" id="UP000824334"/>
    </source>
</evidence>
<dbReference type="RefSeq" id="WP_219352975.1">
    <property type="nucleotide sequence ID" value="NZ_CBFGPT010000022.1"/>
</dbReference>
<comment type="similarity">
    <text evidence="1">Belongs to the short-chain dehydrogenases/reductases (SDR) family.</text>
</comment>
<protein>
    <submittedName>
        <fullName evidence="4">Glucose 1-dehydrogenase</fullName>
        <ecNumber evidence="4">1.1.1.47</ecNumber>
    </submittedName>
</protein>
<dbReference type="GeneID" id="94376894"/>
<proteinExistence type="inferred from homology"/>
<dbReference type="PANTHER" id="PTHR43639">
    <property type="entry name" value="OXIDOREDUCTASE, SHORT-CHAIN DEHYDROGENASE/REDUCTASE FAMILY (AFU_ORTHOLOGUE AFUA_5G02870)"/>
    <property type="match status" value="1"/>
</dbReference>
<evidence type="ECO:0000256" key="2">
    <source>
        <dbReference type="ARBA" id="ARBA00023002"/>
    </source>
</evidence>
<accession>A0ABX8TG00</accession>
<dbReference type="InterPro" id="IPR020904">
    <property type="entry name" value="Sc_DH/Rdtase_CS"/>
</dbReference>
<evidence type="ECO:0000313" key="4">
    <source>
        <dbReference type="EMBL" id="QYC10141.1"/>
    </source>
</evidence>
<feature type="domain" description="Ketoreductase" evidence="3">
    <location>
        <begin position="6"/>
        <end position="187"/>
    </location>
</feature>
<dbReference type="Pfam" id="PF13561">
    <property type="entry name" value="adh_short_C2"/>
    <property type="match status" value="1"/>
</dbReference>
<keyword evidence="2 4" id="KW-0560">Oxidoreductase</keyword>
<dbReference type="SMART" id="SM00822">
    <property type="entry name" value="PKS_KR"/>
    <property type="match status" value="1"/>
</dbReference>
<dbReference type="GO" id="GO:0047936">
    <property type="term" value="F:glucose 1-dehydrogenase [NAD(P)+] activity"/>
    <property type="evidence" value="ECO:0007669"/>
    <property type="project" value="UniProtKB-EC"/>
</dbReference>
<sequence>MRLNNKVAIVTGGGRDIGRDVSRVLAREGAKVVINFANNEAAAAETLDSIRAAGGEAIVHRADVTTAAGVASLVAAAETAYGDKVDILVNLAGGMVERRPLADIDEDFFDKVMTLNLKSAYLMTRAVAPLMSEGGSIINFASLAGRDGGGPGAAIYATSKGALMTFTRAMAKELGPKGVRVNSLCPGMIATSFHDIFTKDEVRAAVAASTPLRRQGRPEEVAETVAYLASDAASFVTGVNLDINGGLFFS</sequence>